<keyword evidence="3" id="KW-1185">Reference proteome</keyword>
<dbReference type="InterPro" id="IPR013187">
    <property type="entry name" value="F-box-assoc_dom_typ3"/>
</dbReference>
<gene>
    <name evidence="2" type="ORF">Bca52824_032879</name>
</gene>
<proteinExistence type="predicted"/>
<feature type="domain" description="F-box associated beta-propeller type 3" evidence="1">
    <location>
        <begin position="9"/>
        <end position="107"/>
    </location>
</feature>
<dbReference type="OrthoDB" id="687122at2759"/>
<evidence type="ECO:0000259" key="1">
    <source>
        <dbReference type="Pfam" id="PF08268"/>
    </source>
</evidence>
<dbReference type="Proteomes" id="UP000886595">
    <property type="component" value="Unassembled WGS sequence"/>
</dbReference>
<dbReference type="EMBL" id="JAAMPC010000007">
    <property type="protein sequence ID" value="KAG2304228.1"/>
    <property type="molecule type" value="Genomic_DNA"/>
</dbReference>
<comment type="caution">
    <text evidence="2">The sequence shown here is derived from an EMBL/GenBank/DDBJ whole genome shotgun (WGS) entry which is preliminary data.</text>
</comment>
<sequence length="115" mass="13381">DENYVLISFLTLINYKGKLGALVFDNGDIHQLCSWVLLDDNENDKCLKRSFSLQIGSLVEKRSIRETDTGDIVWAPSRWTYPFYVFYCNMERQSVRSVEIKVIEEKVIGRDPKPC</sequence>
<evidence type="ECO:0000313" key="2">
    <source>
        <dbReference type="EMBL" id="KAG2304228.1"/>
    </source>
</evidence>
<organism evidence="2 3">
    <name type="scientific">Brassica carinata</name>
    <name type="common">Ethiopian mustard</name>
    <name type="synonym">Abyssinian cabbage</name>
    <dbReference type="NCBI Taxonomy" id="52824"/>
    <lineage>
        <taxon>Eukaryota</taxon>
        <taxon>Viridiplantae</taxon>
        <taxon>Streptophyta</taxon>
        <taxon>Embryophyta</taxon>
        <taxon>Tracheophyta</taxon>
        <taxon>Spermatophyta</taxon>
        <taxon>Magnoliopsida</taxon>
        <taxon>eudicotyledons</taxon>
        <taxon>Gunneridae</taxon>
        <taxon>Pentapetalae</taxon>
        <taxon>rosids</taxon>
        <taxon>malvids</taxon>
        <taxon>Brassicales</taxon>
        <taxon>Brassicaceae</taxon>
        <taxon>Brassiceae</taxon>
        <taxon>Brassica</taxon>
    </lineage>
</organism>
<dbReference type="AlphaFoldDB" id="A0A8X7SDF0"/>
<evidence type="ECO:0000313" key="3">
    <source>
        <dbReference type="Proteomes" id="UP000886595"/>
    </source>
</evidence>
<feature type="non-terminal residue" evidence="2">
    <location>
        <position position="1"/>
    </location>
</feature>
<accession>A0A8X7SDF0</accession>
<name>A0A8X7SDF0_BRACI</name>
<dbReference type="Pfam" id="PF08268">
    <property type="entry name" value="FBA_3"/>
    <property type="match status" value="1"/>
</dbReference>
<reference evidence="2 3" key="1">
    <citation type="submission" date="2020-02" db="EMBL/GenBank/DDBJ databases">
        <authorList>
            <person name="Ma Q."/>
            <person name="Huang Y."/>
            <person name="Song X."/>
            <person name="Pei D."/>
        </authorList>
    </citation>
    <scope>NUCLEOTIDE SEQUENCE [LARGE SCALE GENOMIC DNA]</scope>
    <source>
        <strain evidence="2">Sxm20200214</strain>
        <tissue evidence="2">Leaf</tissue>
    </source>
</reference>
<protein>
    <recommendedName>
        <fullName evidence="1">F-box associated beta-propeller type 3 domain-containing protein</fullName>
    </recommendedName>
</protein>